<reference evidence="7 8" key="1">
    <citation type="submission" date="2025-04" db="UniProtKB">
        <authorList>
            <consortium name="RefSeq"/>
        </authorList>
    </citation>
    <scope>IDENTIFICATION</scope>
</reference>
<dbReference type="InterPro" id="IPR036910">
    <property type="entry name" value="HMG_box_dom_sf"/>
</dbReference>
<organism evidence="6 7">
    <name type="scientific">Acanthaster planci</name>
    <name type="common">Crown-of-thorns starfish</name>
    <dbReference type="NCBI Taxonomy" id="133434"/>
    <lineage>
        <taxon>Eukaryota</taxon>
        <taxon>Metazoa</taxon>
        <taxon>Echinodermata</taxon>
        <taxon>Eleutherozoa</taxon>
        <taxon>Asterozoa</taxon>
        <taxon>Asteroidea</taxon>
        <taxon>Valvatacea</taxon>
        <taxon>Valvatida</taxon>
        <taxon>Acanthasteridae</taxon>
        <taxon>Acanthaster</taxon>
    </lineage>
</organism>
<dbReference type="FunFam" id="3.30.565.10:FF:000017">
    <property type="entry name" value="PMS1 homolog 1, mismatch repair system component"/>
    <property type="match status" value="1"/>
</dbReference>
<dbReference type="PANTHER" id="PTHR10073:SF54">
    <property type="entry name" value="PMS1 PROTEIN HOMOLOG 1"/>
    <property type="match status" value="1"/>
</dbReference>
<evidence type="ECO:0000313" key="6">
    <source>
        <dbReference type="Proteomes" id="UP000694845"/>
    </source>
</evidence>
<evidence type="ECO:0000256" key="3">
    <source>
        <dbReference type="PROSITE-ProRule" id="PRU00267"/>
    </source>
</evidence>
<feature type="compositionally biased region" description="Low complexity" evidence="4">
    <location>
        <begin position="460"/>
        <end position="471"/>
    </location>
</feature>
<dbReference type="InterPro" id="IPR014762">
    <property type="entry name" value="DNA_mismatch_repair_CS"/>
</dbReference>
<feature type="region of interest" description="Disordered" evidence="4">
    <location>
        <begin position="417"/>
        <end position="471"/>
    </location>
</feature>
<dbReference type="FunFam" id="1.10.30.10:FF:000026">
    <property type="entry name" value="PMS1 homolog 1, mismatch repair system component"/>
    <property type="match status" value="1"/>
</dbReference>
<dbReference type="PANTHER" id="PTHR10073">
    <property type="entry name" value="DNA MISMATCH REPAIR PROTEIN MLH, PMS, MUTL"/>
    <property type="match status" value="1"/>
</dbReference>
<dbReference type="Pfam" id="PF00505">
    <property type="entry name" value="HMG_box"/>
    <property type="match status" value="1"/>
</dbReference>
<dbReference type="NCBIfam" id="TIGR00585">
    <property type="entry name" value="mutl"/>
    <property type="match status" value="1"/>
</dbReference>
<evidence type="ECO:0000259" key="5">
    <source>
        <dbReference type="PROSITE" id="PS50118"/>
    </source>
</evidence>
<dbReference type="SMART" id="SM00398">
    <property type="entry name" value="HMG"/>
    <property type="match status" value="1"/>
</dbReference>
<dbReference type="InterPro" id="IPR002099">
    <property type="entry name" value="MutL/Mlh/PMS"/>
</dbReference>
<feature type="region of interest" description="Disordered" evidence="4">
    <location>
        <begin position="623"/>
        <end position="645"/>
    </location>
</feature>
<evidence type="ECO:0000256" key="2">
    <source>
        <dbReference type="ARBA" id="ARBA00022763"/>
    </source>
</evidence>
<dbReference type="OrthoDB" id="10263226at2759"/>
<dbReference type="Gene3D" id="3.30.230.10">
    <property type="match status" value="1"/>
</dbReference>
<dbReference type="Pfam" id="PF01119">
    <property type="entry name" value="DNA_mis_repair"/>
    <property type="match status" value="1"/>
</dbReference>
<dbReference type="GO" id="GO:0006298">
    <property type="term" value="P:mismatch repair"/>
    <property type="evidence" value="ECO:0007669"/>
    <property type="project" value="InterPro"/>
</dbReference>
<dbReference type="GO" id="GO:0030983">
    <property type="term" value="F:mismatched DNA binding"/>
    <property type="evidence" value="ECO:0007669"/>
    <property type="project" value="InterPro"/>
</dbReference>
<keyword evidence="6" id="KW-1185">Reference proteome</keyword>
<dbReference type="CTD" id="5378"/>
<feature type="DNA-binding region" description="HMG box" evidence="3">
    <location>
        <begin position="669"/>
        <end position="737"/>
    </location>
</feature>
<dbReference type="CDD" id="cd16926">
    <property type="entry name" value="HATPase_MutL-MLH-PMS-like"/>
    <property type="match status" value="1"/>
</dbReference>
<dbReference type="RefSeq" id="XP_022099089.1">
    <property type="nucleotide sequence ID" value="XM_022243397.1"/>
</dbReference>
<accession>A0A8B7Z0G0</accession>
<gene>
    <name evidence="7 8" type="primary">LOC110983820</name>
</gene>
<dbReference type="SUPFAM" id="SSF47095">
    <property type="entry name" value="HMG-box"/>
    <property type="match status" value="1"/>
</dbReference>
<keyword evidence="2" id="KW-0227">DNA damage</keyword>
<dbReference type="InterPro" id="IPR020568">
    <property type="entry name" value="Ribosomal_Su5_D2-typ_SF"/>
</dbReference>
<evidence type="ECO:0000313" key="8">
    <source>
        <dbReference type="RefSeq" id="XP_022099090.1"/>
    </source>
</evidence>
<dbReference type="SMART" id="SM01340">
    <property type="entry name" value="DNA_mis_repair"/>
    <property type="match status" value="1"/>
</dbReference>
<comment type="similarity">
    <text evidence="1">Belongs to the DNA mismatch repair MutL/HexB family.</text>
</comment>
<dbReference type="Proteomes" id="UP000694845">
    <property type="component" value="Unplaced"/>
</dbReference>
<feature type="region of interest" description="Disordered" evidence="4">
    <location>
        <begin position="718"/>
        <end position="761"/>
    </location>
</feature>
<dbReference type="AlphaFoldDB" id="A0A8B7Z0G0"/>
<dbReference type="InterPro" id="IPR038973">
    <property type="entry name" value="MutL/Mlh/Pms-like"/>
</dbReference>
<keyword evidence="3" id="KW-0539">Nucleus</keyword>
<dbReference type="OMA" id="HRCEDPE"/>
<sequence>MACMQKLSADTIRLITSSQVITSVVSVVKELTENSLDAGSDNIEVKLENYGFDKIEVRDNGTGIKPADAPYMARRHFTSKISQHSDLESLATYGFRGEALGSLCAVSLVTIVTKTQDDEFGRQYQLDHEGGIVGSKPSHQGNGTAVTATHLFKNVPVRKQYYTNAKRQRDELKKVEDLIMSYGAIRPAVRFSISHNKSVLWQKCKVANHKAALISTWGASVMSQMQYMQKLDKDTEIRIEGFVPTLSADYQSATRVLPDRCWIAINGRPITFKEVEKMVKQSYCQAVKRETSSVRHLIIFLSITLPQYQVDVNLEPNKTKVLLQNKESMLSVLSDLLDEVYGRAPDDHTTGTIAKISTHERVNYVPNIETIDSMPKPIAPDDKSLCNEDVVCEDNTDSCSKEKLDCEIENGVLHQKNLGRPSHQDQDHDGPECKASEEAKESAETSTDSNVPLTPDPPRASSDQSVSASQAPSDFELNFSIFDDDLHLEGLNETLTDCDLGEVKTPENEFVNQHVSEKAEKATSDTSLTGDTAENVKTVTTSVSLEDWSRGSGLTHKDSENLESATLLIPRNSNEDTSVTIRPEQLSANQRVENTESQKTTYCTLNSNPTNQKNTLNLLTSVTPGNSTATQETGSPAANRKRSPSKRRLFLEKKMGKGTMYDLIGGSPIRRPMSSYELFCKDMRPQVLEENPSFSFNDITRIVAEKWRQLEEQERAKYEEKARKDTERHHNQMQAARNKLGLKDEINLDAPPSKKQKTTTVPSNQGLIDKMLLSQQQRKAASQHAGSEVPDIPTLDVSFSLTGLKRELETHHKNSESVPDEGVNLIGQFASHGVWLAHHGNQVVIFNQYRVEEMLLYHRLMMHHVLPCQPLDVPIVLSPSMLGGDGNWNTLLKMSKRIDLPDPAMYFIDTRLTANGFKLKQTIDSETTEVRVQVIAMATTISCYGIYDLQEILELVAAEQSRPLVQCRPLKVTNYLKGEAVRMARNMSSSMEIQDVEDVIERMKQLPKQCKTCLHNQPFEYPLCIVP</sequence>
<dbReference type="CDD" id="cd00084">
    <property type="entry name" value="HMG-box_SF"/>
    <property type="match status" value="1"/>
</dbReference>
<feature type="compositionally biased region" description="Basic and acidic residues" evidence="4">
    <location>
        <begin position="718"/>
        <end position="730"/>
    </location>
</feature>
<dbReference type="Gene3D" id="3.30.565.10">
    <property type="entry name" value="Histidine kinase-like ATPase, C-terminal domain"/>
    <property type="match status" value="1"/>
</dbReference>
<dbReference type="GeneID" id="110983820"/>
<evidence type="ECO:0000256" key="1">
    <source>
        <dbReference type="ARBA" id="ARBA00006082"/>
    </source>
</evidence>
<feature type="compositionally biased region" description="Polar residues" evidence="4">
    <location>
        <begin position="623"/>
        <end position="636"/>
    </location>
</feature>
<dbReference type="FunFam" id="3.30.230.10:FF:000030">
    <property type="entry name" value="PMS1 homolog 1, mismatch repair system component"/>
    <property type="match status" value="1"/>
</dbReference>
<dbReference type="SUPFAM" id="SSF54211">
    <property type="entry name" value="Ribosomal protein S5 domain 2-like"/>
    <property type="match status" value="1"/>
</dbReference>
<dbReference type="InterPro" id="IPR014721">
    <property type="entry name" value="Ribsml_uS5_D2-typ_fold_subgr"/>
</dbReference>
<evidence type="ECO:0000313" key="7">
    <source>
        <dbReference type="RefSeq" id="XP_022099089.1"/>
    </source>
</evidence>
<name>A0A8B7Z0G0_ACAPL</name>
<dbReference type="Gene3D" id="1.10.30.10">
    <property type="entry name" value="High mobility group box domain"/>
    <property type="match status" value="1"/>
</dbReference>
<dbReference type="GO" id="GO:0032389">
    <property type="term" value="C:MutLalpha complex"/>
    <property type="evidence" value="ECO:0007669"/>
    <property type="project" value="TreeGrafter"/>
</dbReference>
<dbReference type="RefSeq" id="XP_022099090.1">
    <property type="nucleotide sequence ID" value="XM_022243398.1"/>
</dbReference>
<dbReference type="PROSITE" id="PS00058">
    <property type="entry name" value="DNA_MISMATCH_REPAIR_1"/>
    <property type="match status" value="1"/>
</dbReference>
<dbReference type="KEGG" id="aplc:110983820"/>
<dbReference type="PROSITE" id="PS50118">
    <property type="entry name" value="HMG_BOX_2"/>
    <property type="match status" value="1"/>
</dbReference>
<dbReference type="GO" id="GO:0140664">
    <property type="term" value="F:ATP-dependent DNA damage sensor activity"/>
    <property type="evidence" value="ECO:0007669"/>
    <property type="project" value="InterPro"/>
</dbReference>
<dbReference type="GO" id="GO:0016887">
    <property type="term" value="F:ATP hydrolysis activity"/>
    <property type="evidence" value="ECO:0007669"/>
    <property type="project" value="InterPro"/>
</dbReference>
<dbReference type="InterPro" id="IPR013507">
    <property type="entry name" value="DNA_mismatch_S5_2-like"/>
</dbReference>
<dbReference type="SUPFAM" id="SSF55874">
    <property type="entry name" value="ATPase domain of HSP90 chaperone/DNA topoisomerase II/histidine kinase"/>
    <property type="match status" value="1"/>
</dbReference>
<keyword evidence="3" id="KW-0238">DNA-binding</keyword>
<proteinExistence type="inferred from homology"/>
<evidence type="ECO:0000256" key="4">
    <source>
        <dbReference type="SAM" id="MobiDB-lite"/>
    </source>
</evidence>
<dbReference type="GO" id="GO:0005524">
    <property type="term" value="F:ATP binding"/>
    <property type="evidence" value="ECO:0007669"/>
    <property type="project" value="InterPro"/>
</dbReference>
<dbReference type="InterPro" id="IPR036890">
    <property type="entry name" value="HATPase_C_sf"/>
</dbReference>
<feature type="compositionally biased region" description="Basic and acidic residues" evidence="4">
    <location>
        <begin position="422"/>
        <end position="443"/>
    </location>
</feature>
<dbReference type="InterPro" id="IPR009071">
    <property type="entry name" value="HMG_box_dom"/>
</dbReference>
<protein>
    <submittedName>
        <fullName evidence="7 8">PMS1 protein homolog 1-like</fullName>
    </submittedName>
</protein>
<feature type="domain" description="HMG box" evidence="5">
    <location>
        <begin position="669"/>
        <end position="737"/>
    </location>
</feature>
<dbReference type="Pfam" id="PF13589">
    <property type="entry name" value="HATPase_c_3"/>
    <property type="match status" value="1"/>
</dbReference>